<dbReference type="SUPFAM" id="SSF52833">
    <property type="entry name" value="Thioredoxin-like"/>
    <property type="match status" value="1"/>
</dbReference>
<dbReference type="SUPFAM" id="SSF51905">
    <property type="entry name" value="FAD/NAD(P)-binding domain"/>
    <property type="match status" value="1"/>
</dbReference>
<dbReference type="Pfam" id="PF00462">
    <property type="entry name" value="Glutaredoxin"/>
    <property type="match status" value="1"/>
</dbReference>
<dbReference type="Pfam" id="PF07992">
    <property type="entry name" value="Pyr_redox_2"/>
    <property type="match status" value="1"/>
</dbReference>
<dbReference type="GO" id="GO:0016668">
    <property type="term" value="F:oxidoreductase activity, acting on a sulfur group of donors, NAD(P) as acceptor"/>
    <property type="evidence" value="ECO:0007669"/>
    <property type="project" value="UniProtKB-ARBA"/>
</dbReference>
<evidence type="ECO:0000256" key="4">
    <source>
        <dbReference type="ARBA" id="ARBA00023157"/>
    </source>
</evidence>
<keyword evidence="2" id="KW-0274">FAD</keyword>
<reference evidence="8" key="1">
    <citation type="submission" date="2019-09" db="EMBL/GenBank/DDBJ databases">
        <title>Characterisation of the sponge microbiome using genome-centric metagenomics.</title>
        <authorList>
            <person name="Engelberts J.P."/>
            <person name="Robbins S.J."/>
            <person name="De Goeij J.M."/>
            <person name="Aranda M."/>
            <person name="Bell S.C."/>
            <person name="Webster N.S."/>
        </authorList>
    </citation>
    <scope>NUCLEOTIDE SEQUENCE</scope>
    <source>
        <strain evidence="8">SB0662_bin_9</strain>
    </source>
</reference>
<dbReference type="PRINTS" id="PR00368">
    <property type="entry name" value="FADPNR"/>
</dbReference>
<keyword evidence="4" id="KW-1015">Disulfide bond</keyword>
<protein>
    <submittedName>
        <fullName evidence="8">NAD(P)-binding protein</fullName>
    </submittedName>
</protein>
<accession>A0A6B1DS91</accession>
<evidence type="ECO:0000259" key="7">
    <source>
        <dbReference type="Pfam" id="PF07992"/>
    </source>
</evidence>
<sequence length="413" mass="44024">MAEPSLTVYGAHWCPDCRRAKSFLGDHQIPYAWVNIEEDPTAEELVIRLNEGKRIIPTIVFDDGTRLVEPSNAELAAKLGLATSVDRKFWPLICIGAGPAALVAAVYTTREGIDTLLLERGAPGGQATRTFSYENVPGFPNGIEGNAFAERLLAQTRRFGGQVLEAVDVVSIHRDEPFLSVRTGTGDVYTSHAVLLASGSRYRTLGVPGEADFIGAGIHFCSTCDGPFYRDKTVAVIGGGNSAAEEAVHLTRFASSVTVLVRGSEFKASPAVVEKLTATPAVEVRYHTEVGAFRGRRGHLTALQLNTPAGEGAESLDVDGAFVFVGLEPNTEYLNGLDVVRDRWGFIETGHALEHADVPLARFGGRQPFMLETSVPGVFAAGDVRAGSTKQVAAAVGEGASAALVIRDFLKSV</sequence>
<dbReference type="PROSITE" id="PS51354">
    <property type="entry name" value="GLUTAREDOXIN_2"/>
    <property type="match status" value="1"/>
</dbReference>
<dbReference type="Gene3D" id="3.50.50.60">
    <property type="entry name" value="FAD/NAD(P)-binding domain"/>
    <property type="match status" value="2"/>
</dbReference>
<keyword evidence="3" id="KW-0560">Oxidoreductase</keyword>
<evidence type="ECO:0000256" key="5">
    <source>
        <dbReference type="ARBA" id="ARBA00023284"/>
    </source>
</evidence>
<comment type="caution">
    <text evidence="8">The sequence shown here is derived from an EMBL/GenBank/DDBJ whole genome shotgun (WGS) entry which is preliminary data.</text>
</comment>
<dbReference type="InterPro" id="IPR023753">
    <property type="entry name" value="FAD/NAD-binding_dom"/>
</dbReference>
<dbReference type="InterPro" id="IPR008255">
    <property type="entry name" value="Pyr_nucl-diS_OxRdtase_2_AS"/>
</dbReference>
<organism evidence="8">
    <name type="scientific">Caldilineaceae bacterium SB0662_bin_9</name>
    <dbReference type="NCBI Taxonomy" id="2605258"/>
    <lineage>
        <taxon>Bacteria</taxon>
        <taxon>Bacillati</taxon>
        <taxon>Chloroflexota</taxon>
        <taxon>Caldilineae</taxon>
        <taxon>Caldilineales</taxon>
        <taxon>Caldilineaceae</taxon>
    </lineage>
</organism>
<dbReference type="InterPro" id="IPR036249">
    <property type="entry name" value="Thioredoxin-like_sf"/>
</dbReference>
<keyword evidence="1" id="KW-0285">Flavoprotein</keyword>
<dbReference type="InterPro" id="IPR002109">
    <property type="entry name" value="Glutaredoxin"/>
</dbReference>
<dbReference type="PANTHER" id="PTHR48105">
    <property type="entry name" value="THIOREDOXIN REDUCTASE 1-RELATED-RELATED"/>
    <property type="match status" value="1"/>
</dbReference>
<feature type="domain" description="Glutaredoxin" evidence="6">
    <location>
        <begin position="7"/>
        <end position="63"/>
    </location>
</feature>
<dbReference type="InterPro" id="IPR036188">
    <property type="entry name" value="FAD/NAD-bd_sf"/>
</dbReference>
<dbReference type="CDD" id="cd02976">
    <property type="entry name" value="NrdH"/>
    <property type="match status" value="1"/>
</dbReference>
<evidence type="ECO:0000256" key="1">
    <source>
        <dbReference type="ARBA" id="ARBA00022630"/>
    </source>
</evidence>
<gene>
    <name evidence="8" type="ORF">F4Y08_06995</name>
</gene>
<evidence type="ECO:0000313" key="8">
    <source>
        <dbReference type="EMBL" id="MYD90071.1"/>
    </source>
</evidence>
<evidence type="ECO:0000256" key="3">
    <source>
        <dbReference type="ARBA" id="ARBA00023002"/>
    </source>
</evidence>
<feature type="domain" description="FAD/NAD(P)-binding" evidence="7">
    <location>
        <begin position="92"/>
        <end position="399"/>
    </location>
</feature>
<name>A0A6B1DS91_9CHLR</name>
<dbReference type="InterPro" id="IPR050097">
    <property type="entry name" value="Ferredoxin-NADP_redctase_2"/>
</dbReference>
<proteinExistence type="predicted"/>
<keyword evidence="5" id="KW-0676">Redox-active center</keyword>
<dbReference type="PROSITE" id="PS00573">
    <property type="entry name" value="PYRIDINE_REDOX_2"/>
    <property type="match status" value="1"/>
</dbReference>
<dbReference type="AlphaFoldDB" id="A0A6B1DS91"/>
<evidence type="ECO:0000259" key="6">
    <source>
        <dbReference type="Pfam" id="PF00462"/>
    </source>
</evidence>
<dbReference type="Gene3D" id="3.40.30.10">
    <property type="entry name" value="Glutaredoxin"/>
    <property type="match status" value="1"/>
</dbReference>
<dbReference type="PRINTS" id="PR00469">
    <property type="entry name" value="PNDRDTASEII"/>
</dbReference>
<evidence type="ECO:0000256" key="2">
    <source>
        <dbReference type="ARBA" id="ARBA00022827"/>
    </source>
</evidence>
<dbReference type="EMBL" id="VXPY01000045">
    <property type="protein sequence ID" value="MYD90071.1"/>
    <property type="molecule type" value="Genomic_DNA"/>
</dbReference>